<dbReference type="Proteomes" id="UP001268089">
    <property type="component" value="Unassembled WGS sequence"/>
</dbReference>
<evidence type="ECO:0000256" key="1">
    <source>
        <dbReference type="ARBA" id="ARBA00022481"/>
    </source>
</evidence>
<dbReference type="Gene3D" id="1.10.287.950">
    <property type="entry name" value="Methyl-accepting chemotaxis protein"/>
    <property type="match status" value="1"/>
</dbReference>
<evidence type="ECO:0000256" key="4">
    <source>
        <dbReference type="SAM" id="Phobius"/>
    </source>
</evidence>
<organism evidence="7 8">
    <name type="scientific">Rhodoferax saidenbachensis</name>
    <dbReference type="NCBI Taxonomy" id="1484693"/>
    <lineage>
        <taxon>Bacteria</taxon>
        <taxon>Pseudomonadati</taxon>
        <taxon>Pseudomonadota</taxon>
        <taxon>Betaproteobacteria</taxon>
        <taxon>Burkholderiales</taxon>
        <taxon>Comamonadaceae</taxon>
        <taxon>Rhodoferax</taxon>
    </lineage>
</organism>
<evidence type="ECO:0000256" key="3">
    <source>
        <dbReference type="PROSITE-ProRule" id="PRU00284"/>
    </source>
</evidence>
<keyword evidence="4" id="KW-1133">Transmembrane helix</keyword>
<keyword evidence="4" id="KW-0812">Transmembrane</keyword>
<dbReference type="SMART" id="SM00304">
    <property type="entry name" value="HAMP"/>
    <property type="match status" value="1"/>
</dbReference>
<gene>
    <name evidence="7" type="ORF">J2X15_001875</name>
</gene>
<evidence type="ECO:0000259" key="5">
    <source>
        <dbReference type="PROSITE" id="PS50111"/>
    </source>
</evidence>
<accession>A0ABU1ZM25</accession>
<proteinExistence type="inferred from homology"/>
<evidence type="ECO:0000259" key="6">
    <source>
        <dbReference type="PROSITE" id="PS50885"/>
    </source>
</evidence>
<dbReference type="PANTHER" id="PTHR43531:SF14">
    <property type="entry name" value="METHYL-ACCEPTING CHEMOTAXIS PROTEIN I-RELATED"/>
    <property type="match status" value="1"/>
</dbReference>
<feature type="domain" description="Methyl-accepting transducer" evidence="5">
    <location>
        <begin position="133"/>
        <end position="362"/>
    </location>
</feature>
<keyword evidence="3" id="KW-0807">Transducer</keyword>
<dbReference type="RefSeq" id="WP_310341838.1">
    <property type="nucleotide sequence ID" value="NZ_JAVDXO010000003.1"/>
</dbReference>
<name>A0ABU1ZM25_9BURK</name>
<dbReference type="PRINTS" id="PR00260">
    <property type="entry name" value="CHEMTRNSDUCR"/>
</dbReference>
<dbReference type="SMART" id="SM00283">
    <property type="entry name" value="MA"/>
    <property type="match status" value="1"/>
</dbReference>
<dbReference type="CDD" id="cd06225">
    <property type="entry name" value="HAMP"/>
    <property type="match status" value="1"/>
</dbReference>
<dbReference type="EMBL" id="JAVDXO010000003">
    <property type="protein sequence ID" value="MDR7306592.1"/>
    <property type="molecule type" value="Genomic_DNA"/>
</dbReference>
<dbReference type="SUPFAM" id="SSF58104">
    <property type="entry name" value="Methyl-accepting chemotaxis protein (MCP) signaling domain"/>
    <property type="match status" value="1"/>
</dbReference>
<dbReference type="InterPro" id="IPR051310">
    <property type="entry name" value="MCP_chemotaxis"/>
</dbReference>
<keyword evidence="1" id="KW-0488">Methylation</keyword>
<dbReference type="InterPro" id="IPR003660">
    <property type="entry name" value="HAMP_dom"/>
</dbReference>
<keyword evidence="8" id="KW-1185">Reference proteome</keyword>
<dbReference type="Pfam" id="PF00015">
    <property type="entry name" value="MCPsignal"/>
    <property type="match status" value="1"/>
</dbReference>
<reference evidence="7 8" key="1">
    <citation type="submission" date="2023-07" db="EMBL/GenBank/DDBJ databases">
        <title>Sorghum-associated microbial communities from plants grown in Nebraska, USA.</title>
        <authorList>
            <person name="Schachtman D."/>
        </authorList>
    </citation>
    <scope>NUCLEOTIDE SEQUENCE [LARGE SCALE GENOMIC DNA]</scope>
    <source>
        <strain evidence="7 8">BE308</strain>
    </source>
</reference>
<keyword evidence="4" id="KW-0472">Membrane</keyword>
<sequence length="377" mass="39376">MQFLKSLSVGTRLSLTSTIVLSLLLAVLYTGYSTLSSVAAQAAQFRAAVDSAQTTMLVLAGLAVLVGVVSTSNQVRSISLPLADAIHIAETVASGDLSHDFENTRGGEFGRLLDAMGTMEDTLTDLVTQIKENTAPLTASSEDIVQSSADLLQHTRLQADALSATASSMSELTSTVQENAQRAQSANALAVNASGIAQRGGEVVGEVVQTMHAIADSSRKVVDIIAVIEGISFQTNILALNAAVEAARAGEQGRGFAVVASEVRSLAGRSAEAAKEIRQLISHSAQQVESGSQLVGRAGLTMQDIVAAVHQVTDILSEISAASMQQSQSVRQATESMVQMQAETSHNTQQVGHTATAATAMSERVRSLQNAVDQFKV</sequence>
<feature type="domain" description="HAMP" evidence="6">
    <location>
        <begin position="76"/>
        <end position="128"/>
    </location>
</feature>
<dbReference type="Pfam" id="PF00672">
    <property type="entry name" value="HAMP"/>
    <property type="match status" value="1"/>
</dbReference>
<dbReference type="PROSITE" id="PS50885">
    <property type="entry name" value="HAMP"/>
    <property type="match status" value="1"/>
</dbReference>
<feature type="transmembrane region" description="Helical" evidence="4">
    <location>
        <begin position="52"/>
        <end position="70"/>
    </location>
</feature>
<dbReference type="InterPro" id="IPR004089">
    <property type="entry name" value="MCPsignal_dom"/>
</dbReference>
<evidence type="ECO:0000313" key="8">
    <source>
        <dbReference type="Proteomes" id="UP001268089"/>
    </source>
</evidence>
<dbReference type="PANTHER" id="PTHR43531">
    <property type="entry name" value="PROTEIN ICFG"/>
    <property type="match status" value="1"/>
</dbReference>
<evidence type="ECO:0000256" key="2">
    <source>
        <dbReference type="ARBA" id="ARBA00029447"/>
    </source>
</evidence>
<comment type="similarity">
    <text evidence="2">Belongs to the methyl-accepting chemotaxis (MCP) protein family.</text>
</comment>
<comment type="caution">
    <text evidence="7">The sequence shown here is derived from an EMBL/GenBank/DDBJ whole genome shotgun (WGS) entry which is preliminary data.</text>
</comment>
<protein>
    <submittedName>
        <fullName evidence="7">Methyl-accepting chemotaxis protein</fullName>
    </submittedName>
</protein>
<dbReference type="InterPro" id="IPR004090">
    <property type="entry name" value="Chemotax_Me-accpt_rcpt"/>
</dbReference>
<evidence type="ECO:0000313" key="7">
    <source>
        <dbReference type="EMBL" id="MDR7306592.1"/>
    </source>
</evidence>
<dbReference type="PROSITE" id="PS50111">
    <property type="entry name" value="CHEMOTAXIS_TRANSDUC_2"/>
    <property type="match status" value="1"/>
</dbReference>